<evidence type="ECO:0000256" key="1">
    <source>
        <dbReference type="SAM" id="Phobius"/>
    </source>
</evidence>
<keyword evidence="3" id="KW-1185">Reference proteome</keyword>
<gene>
    <name evidence="2" type="ORF">FHS38_006997</name>
</gene>
<keyword evidence="1" id="KW-0472">Membrane</keyword>
<dbReference type="AlphaFoldDB" id="A0A7W7LIP0"/>
<protein>
    <submittedName>
        <fullName evidence="2">Uncharacterized protein</fullName>
    </submittedName>
</protein>
<dbReference type="EMBL" id="JACHJG010000028">
    <property type="protein sequence ID" value="MBB4890904.1"/>
    <property type="molecule type" value="Genomic_DNA"/>
</dbReference>
<evidence type="ECO:0000313" key="3">
    <source>
        <dbReference type="Proteomes" id="UP000556436"/>
    </source>
</evidence>
<comment type="caution">
    <text evidence="2">The sequence shown here is derived from an EMBL/GenBank/DDBJ whole genome shotgun (WGS) entry which is preliminary data.</text>
</comment>
<proteinExistence type="predicted"/>
<dbReference type="RefSeq" id="WP_184740445.1">
    <property type="nucleotide sequence ID" value="NZ_BMRW01000031.1"/>
</dbReference>
<keyword evidence="1" id="KW-1133">Transmembrane helix</keyword>
<feature type="transmembrane region" description="Helical" evidence="1">
    <location>
        <begin position="53"/>
        <end position="73"/>
    </location>
</feature>
<feature type="transmembrane region" description="Helical" evidence="1">
    <location>
        <begin position="79"/>
        <end position="101"/>
    </location>
</feature>
<dbReference type="Proteomes" id="UP000556436">
    <property type="component" value="Unassembled WGS sequence"/>
</dbReference>
<accession>A0A7W7LIP0</accession>
<evidence type="ECO:0000313" key="2">
    <source>
        <dbReference type="EMBL" id="MBB4890904.1"/>
    </source>
</evidence>
<sequence length="111" mass="11779">MPSQRRTKRVIGTRIRDNVIPGHVLTDRRYAGDDSVSRSAWNRVAVPGPSASAIPTVTAVGGGSGLTAAIITGHVQPGVIWPGVIWPAVILVIAGMAYDVAVRAFNRPRRT</sequence>
<keyword evidence="1" id="KW-0812">Transmembrane</keyword>
<name>A0A7W7LIP0_STRNE</name>
<reference evidence="2 3" key="1">
    <citation type="submission" date="2020-08" db="EMBL/GenBank/DDBJ databases">
        <title>Genomic Encyclopedia of Type Strains, Phase III (KMG-III): the genomes of soil and plant-associated and newly described type strains.</title>
        <authorList>
            <person name="Whitman W."/>
        </authorList>
    </citation>
    <scope>NUCLEOTIDE SEQUENCE [LARGE SCALE GENOMIC DNA]</scope>
    <source>
        <strain evidence="2 3">CECT 3265</strain>
    </source>
</reference>
<organism evidence="2 3">
    <name type="scientific">Streptomyces netropsis</name>
    <name type="common">Streptoverticillium netropsis</name>
    <dbReference type="NCBI Taxonomy" id="55404"/>
    <lineage>
        <taxon>Bacteria</taxon>
        <taxon>Bacillati</taxon>
        <taxon>Actinomycetota</taxon>
        <taxon>Actinomycetes</taxon>
        <taxon>Kitasatosporales</taxon>
        <taxon>Streptomycetaceae</taxon>
        <taxon>Streptomyces</taxon>
    </lineage>
</organism>